<dbReference type="InterPro" id="IPR036291">
    <property type="entry name" value="NAD(P)-bd_dom_sf"/>
</dbReference>
<comment type="caution">
    <text evidence="4">The sequence shown here is derived from an EMBL/GenBank/DDBJ whole genome shotgun (WGS) entry which is preliminary data.</text>
</comment>
<protein>
    <submittedName>
        <fullName evidence="4">Short-chain dehydrogenase/reductase SDR</fullName>
    </submittedName>
</protein>
<name>A0A0F0CQD5_9BACT</name>
<comment type="similarity">
    <text evidence="1">Belongs to the short-chain dehydrogenases/reductases (SDR) family.</text>
</comment>
<dbReference type="GO" id="GO:0016491">
    <property type="term" value="F:oxidoreductase activity"/>
    <property type="evidence" value="ECO:0007669"/>
    <property type="project" value="UniProtKB-KW"/>
</dbReference>
<gene>
    <name evidence="4" type="ORF">OMAG_002484</name>
</gene>
<evidence type="ECO:0000256" key="3">
    <source>
        <dbReference type="SAM" id="Phobius"/>
    </source>
</evidence>
<proteinExistence type="inferred from homology"/>
<dbReference type="Gene3D" id="3.40.50.720">
    <property type="entry name" value="NAD(P)-binding Rossmann-like Domain"/>
    <property type="match status" value="1"/>
</dbReference>
<evidence type="ECO:0000256" key="1">
    <source>
        <dbReference type="ARBA" id="ARBA00006484"/>
    </source>
</evidence>
<evidence type="ECO:0000256" key="2">
    <source>
        <dbReference type="ARBA" id="ARBA00023002"/>
    </source>
</evidence>
<dbReference type="Pfam" id="PF00106">
    <property type="entry name" value="adh_short"/>
    <property type="match status" value="1"/>
</dbReference>
<dbReference type="AlphaFoldDB" id="A0A0F0CQD5"/>
<dbReference type="SUPFAM" id="SSF51735">
    <property type="entry name" value="NAD(P)-binding Rossmann-fold domains"/>
    <property type="match status" value="1"/>
</dbReference>
<keyword evidence="2" id="KW-0560">Oxidoreductase</keyword>
<dbReference type="Proteomes" id="UP000033428">
    <property type="component" value="Unassembled WGS sequence"/>
</dbReference>
<keyword evidence="5" id="KW-1185">Reference proteome</keyword>
<dbReference type="PANTHER" id="PTHR42901">
    <property type="entry name" value="ALCOHOL DEHYDROGENASE"/>
    <property type="match status" value="1"/>
</dbReference>
<dbReference type="InterPro" id="IPR002347">
    <property type="entry name" value="SDR_fam"/>
</dbReference>
<organism evidence="4 5">
    <name type="scientific">Candidatus Omnitrophus magneticus</name>
    <dbReference type="NCBI Taxonomy" id="1609969"/>
    <lineage>
        <taxon>Bacteria</taxon>
        <taxon>Pseudomonadati</taxon>
        <taxon>Candidatus Omnitrophota</taxon>
        <taxon>Candidatus Omnitrophus</taxon>
    </lineage>
</organism>
<dbReference type="CDD" id="cd05233">
    <property type="entry name" value="SDR_c"/>
    <property type="match status" value="1"/>
</dbReference>
<sequence length="297" mass="32970">MADRQKTMIFGRNKVKNVFVTNGILQDVDPSKWKEHRFGLPVDRWSSLKDKSFWITGAGTGYGSAISTALAAAGATVFLTGRRVSKLRETLQKMSDLNIYTDKCVLLEADITNYKDILSASEKIKGMCSSLYGLVNNAGVPPLASSYPFQDGTIEYWEQTIKTNLTAPWLITREILPHMLLGKSVRVIFISSEAGWAFTSGVGIYNVSKAGLNNLSASMAEEYTQHFKDIDIQMNTLDPGEARTEMNTHSRTSPYSVVSMTLTLLSCRENGPNGKFFRRDGTHLAFSYSSPYDKSLL</sequence>
<dbReference type="PANTHER" id="PTHR42901:SF1">
    <property type="entry name" value="ALCOHOL DEHYDROGENASE"/>
    <property type="match status" value="1"/>
</dbReference>
<evidence type="ECO:0000313" key="4">
    <source>
        <dbReference type="EMBL" id="KJJ83650.1"/>
    </source>
</evidence>
<keyword evidence="3" id="KW-1133">Transmembrane helix</keyword>
<dbReference type="InterPro" id="IPR020904">
    <property type="entry name" value="Sc_DH/Rdtase_CS"/>
</dbReference>
<dbReference type="PROSITE" id="PS00061">
    <property type="entry name" value="ADH_SHORT"/>
    <property type="match status" value="1"/>
</dbReference>
<feature type="transmembrane region" description="Helical" evidence="3">
    <location>
        <begin position="53"/>
        <end position="79"/>
    </location>
</feature>
<evidence type="ECO:0000313" key="5">
    <source>
        <dbReference type="Proteomes" id="UP000033428"/>
    </source>
</evidence>
<dbReference type="EMBL" id="JYNY01000515">
    <property type="protein sequence ID" value="KJJ83650.1"/>
    <property type="molecule type" value="Genomic_DNA"/>
</dbReference>
<dbReference type="PRINTS" id="PR00081">
    <property type="entry name" value="GDHRDH"/>
</dbReference>
<accession>A0A0F0CQD5</accession>
<keyword evidence="3" id="KW-0472">Membrane</keyword>
<reference evidence="4 5" key="1">
    <citation type="submission" date="2015-02" db="EMBL/GenBank/DDBJ databases">
        <title>Single-cell genomics of uncultivated deep-branching MTB reveals a conserved set of magnetosome genes.</title>
        <authorList>
            <person name="Kolinko S."/>
            <person name="Richter M."/>
            <person name="Glockner F.O."/>
            <person name="Brachmann A."/>
            <person name="Schuler D."/>
        </authorList>
    </citation>
    <scope>NUCLEOTIDE SEQUENCE [LARGE SCALE GENOMIC DNA]</scope>
    <source>
        <strain evidence="4">SKK-01</strain>
    </source>
</reference>
<keyword evidence="3" id="KW-0812">Transmembrane</keyword>